<dbReference type="AlphaFoldDB" id="A0AAV3RKU7"/>
<organism evidence="3 4">
    <name type="scientific">Lithospermum erythrorhizon</name>
    <name type="common">Purple gromwell</name>
    <name type="synonym">Lithospermum officinale var. erythrorhizon</name>
    <dbReference type="NCBI Taxonomy" id="34254"/>
    <lineage>
        <taxon>Eukaryota</taxon>
        <taxon>Viridiplantae</taxon>
        <taxon>Streptophyta</taxon>
        <taxon>Embryophyta</taxon>
        <taxon>Tracheophyta</taxon>
        <taxon>Spermatophyta</taxon>
        <taxon>Magnoliopsida</taxon>
        <taxon>eudicotyledons</taxon>
        <taxon>Gunneridae</taxon>
        <taxon>Pentapetalae</taxon>
        <taxon>asterids</taxon>
        <taxon>lamiids</taxon>
        <taxon>Boraginales</taxon>
        <taxon>Boraginaceae</taxon>
        <taxon>Boraginoideae</taxon>
        <taxon>Lithospermeae</taxon>
        <taxon>Lithospermum</taxon>
    </lineage>
</organism>
<keyword evidence="1" id="KW-0175">Coiled coil</keyword>
<reference evidence="3 4" key="1">
    <citation type="submission" date="2024-01" db="EMBL/GenBank/DDBJ databases">
        <title>The complete chloroplast genome sequence of Lithospermum erythrorhizon: insights into the phylogenetic relationship among Boraginaceae species and the maternal lineages of purple gromwells.</title>
        <authorList>
            <person name="Okada T."/>
            <person name="Watanabe K."/>
        </authorList>
    </citation>
    <scope>NUCLEOTIDE SEQUENCE [LARGE SCALE GENOMIC DNA]</scope>
</reference>
<proteinExistence type="predicted"/>
<sequence>MVKDAFSDDVHHHFSVNYTTLETEGSKVLGFTGPIITPSLSKGTTPPAHEKSDQVDQAATSEVFLDFTSDKENSPHPSSSLPKVFSTSPQDPSPVQGIWYPGLLSKSGAPRTSHYSPDPSVVFTAHLTLFLLSSCHRGGVCDVPSVGRSDKGCLGFEHEKSSLGEEMRKIREERDSAFAEKEEATEKYNDLLRSQEELISNHTTTEGKLASELEITKANS</sequence>
<evidence type="ECO:0000313" key="3">
    <source>
        <dbReference type="EMBL" id="GAA0179027.1"/>
    </source>
</evidence>
<evidence type="ECO:0000256" key="2">
    <source>
        <dbReference type="SAM" id="MobiDB-lite"/>
    </source>
</evidence>
<accession>A0AAV3RKU7</accession>
<evidence type="ECO:0000256" key="1">
    <source>
        <dbReference type="SAM" id="Coils"/>
    </source>
</evidence>
<name>A0AAV3RKU7_LITER</name>
<gene>
    <name evidence="3" type="ORF">LIER_29917</name>
</gene>
<feature type="compositionally biased region" description="Polar residues" evidence="2">
    <location>
        <begin position="75"/>
        <end position="90"/>
    </location>
</feature>
<comment type="caution">
    <text evidence="3">The sequence shown here is derived from an EMBL/GenBank/DDBJ whole genome shotgun (WGS) entry which is preliminary data.</text>
</comment>
<dbReference type="EMBL" id="BAABME010010469">
    <property type="protein sequence ID" value="GAA0179027.1"/>
    <property type="molecule type" value="Genomic_DNA"/>
</dbReference>
<protein>
    <submittedName>
        <fullName evidence="3">Uncharacterized protein</fullName>
    </submittedName>
</protein>
<feature type="coiled-coil region" evidence="1">
    <location>
        <begin position="167"/>
        <end position="201"/>
    </location>
</feature>
<evidence type="ECO:0000313" key="4">
    <source>
        <dbReference type="Proteomes" id="UP001454036"/>
    </source>
</evidence>
<feature type="region of interest" description="Disordered" evidence="2">
    <location>
        <begin position="68"/>
        <end position="92"/>
    </location>
</feature>
<dbReference type="Proteomes" id="UP001454036">
    <property type="component" value="Unassembled WGS sequence"/>
</dbReference>
<keyword evidence="4" id="KW-1185">Reference proteome</keyword>